<proteinExistence type="predicted"/>
<comment type="caution">
    <text evidence="2">The sequence shown here is derived from an EMBL/GenBank/DDBJ whole genome shotgun (WGS) entry which is preliminary data.</text>
</comment>
<organism evidence="2">
    <name type="scientific">bioreactor metagenome</name>
    <dbReference type="NCBI Taxonomy" id="1076179"/>
    <lineage>
        <taxon>unclassified sequences</taxon>
        <taxon>metagenomes</taxon>
        <taxon>ecological metagenomes</taxon>
    </lineage>
</organism>
<evidence type="ECO:0000259" key="1">
    <source>
        <dbReference type="Pfam" id="PF00534"/>
    </source>
</evidence>
<dbReference type="AlphaFoldDB" id="A0A645E200"/>
<reference evidence="2" key="1">
    <citation type="submission" date="2019-08" db="EMBL/GenBank/DDBJ databases">
        <authorList>
            <person name="Kucharzyk K."/>
            <person name="Murdoch R.W."/>
            <person name="Higgins S."/>
            <person name="Loffler F."/>
        </authorList>
    </citation>
    <scope>NUCLEOTIDE SEQUENCE</scope>
</reference>
<protein>
    <recommendedName>
        <fullName evidence="1">Glycosyl transferase family 1 domain-containing protein</fullName>
    </recommendedName>
</protein>
<dbReference type="InterPro" id="IPR001296">
    <property type="entry name" value="Glyco_trans_1"/>
</dbReference>
<feature type="domain" description="Glycosyl transferase family 1" evidence="1">
    <location>
        <begin position="9"/>
        <end position="143"/>
    </location>
</feature>
<dbReference type="InterPro" id="IPR050194">
    <property type="entry name" value="Glycosyltransferase_grp1"/>
</dbReference>
<evidence type="ECO:0000313" key="2">
    <source>
        <dbReference type="EMBL" id="MPM95579.1"/>
    </source>
</evidence>
<dbReference type="GO" id="GO:0016757">
    <property type="term" value="F:glycosyltransferase activity"/>
    <property type="evidence" value="ECO:0007669"/>
    <property type="project" value="InterPro"/>
</dbReference>
<dbReference type="SUPFAM" id="SSF53756">
    <property type="entry name" value="UDP-Glycosyltransferase/glycogen phosphorylase"/>
    <property type="match status" value="1"/>
</dbReference>
<accession>A0A645E200</accession>
<dbReference type="PANTHER" id="PTHR45947:SF3">
    <property type="entry name" value="SULFOQUINOVOSYL TRANSFERASE SQD2"/>
    <property type="match status" value="1"/>
</dbReference>
<dbReference type="Gene3D" id="3.40.50.2000">
    <property type="entry name" value="Glycogen Phosphorylase B"/>
    <property type="match status" value="2"/>
</dbReference>
<name>A0A645E200_9ZZZZ</name>
<sequence length="173" mass="20144">MHVLLIVKDSYHDVKLYIPGPYNIKNGKLLKTVSGFEKWLYNYIEQNNLSENIVFTGKLNIEEMAYYYEKCNIFVSPSCMEVHSGSLREALCVGIPSISSLCGCVGDLIKHGVNGYIYRYEEEEILAFYINKLFANELLAKSFSLLSKECIQKYDYNEKFETLERIYHFINEK</sequence>
<dbReference type="PANTHER" id="PTHR45947">
    <property type="entry name" value="SULFOQUINOVOSYL TRANSFERASE SQD2"/>
    <property type="match status" value="1"/>
</dbReference>
<dbReference type="EMBL" id="VSSQ01042052">
    <property type="protein sequence ID" value="MPM95579.1"/>
    <property type="molecule type" value="Genomic_DNA"/>
</dbReference>
<dbReference type="Pfam" id="PF00534">
    <property type="entry name" value="Glycos_transf_1"/>
    <property type="match status" value="1"/>
</dbReference>
<gene>
    <name evidence="2" type="ORF">SDC9_142734</name>
</gene>